<dbReference type="Pfam" id="PF04542">
    <property type="entry name" value="Sigma70_r2"/>
    <property type="match status" value="1"/>
</dbReference>
<keyword evidence="8" id="KW-1185">Reference proteome</keyword>
<dbReference type="SUPFAM" id="SSF88946">
    <property type="entry name" value="Sigma2 domain of RNA polymerase sigma factors"/>
    <property type="match status" value="1"/>
</dbReference>
<keyword evidence="2" id="KW-0805">Transcription regulation</keyword>
<feature type="domain" description="RNA polymerase sigma-70 region 2" evidence="5">
    <location>
        <begin position="9"/>
        <end position="75"/>
    </location>
</feature>
<dbReference type="InterPro" id="IPR013324">
    <property type="entry name" value="RNA_pol_sigma_r3/r4-like"/>
</dbReference>
<dbReference type="RefSeq" id="WP_308425262.1">
    <property type="nucleotide sequence ID" value="NZ_BMWO01000001.1"/>
</dbReference>
<dbReference type="InterPro" id="IPR007627">
    <property type="entry name" value="RNA_pol_sigma70_r2"/>
</dbReference>
<dbReference type="STRING" id="227084.SAMN05421855_101114"/>
<feature type="domain" description="RNA polymerase sigma factor 70 region 4 type 2" evidence="6">
    <location>
        <begin position="97"/>
        <end position="145"/>
    </location>
</feature>
<evidence type="ECO:0000259" key="5">
    <source>
        <dbReference type="Pfam" id="PF04542"/>
    </source>
</evidence>
<accession>A0A1G7C0I6</accession>
<evidence type="ECO:0000256" key="4">
    <source>
        <dbReference type="ARBA" id="ARBA00023163"/>
    </source>
</evidence>
<reference evidence="7 8" key="1">
    <citation type="submission" date="2016-10" db="EMBL/GenBank/DDBJ databases">
        <authorList>
            <person name="de Groot N.N."/>
        </authorList>
    </citation>
    <scope>NUCLEOTIDE SEQUENCE [LARGE SCALE GENOMIC DNA]</scope>
    <source>
        <strain evidence="7 8">DSM 16195</strain>
    </source>
</reference>
<name>A0A1G7C0I6_9FLAO</name>
<dbReference type="InterPro" id="IPR039425">
    <property type="entry name" value="RNA_pol_sigma-70-like"/>
</dbReference>
<comment type="similarity">
    <text evidence="1">Belongs to the sigma-70 factor family. ECF subfamily.</text>
</comment>
<dbReference type="Proteomes" id="UP000199321">
    <property type="component" value="Unassembled WGS sequence"/>
</dbReference>
<protein>
    <submittedName>
        <fullName evidence="7">RNA polymerase sigma-70 factor, ECF subfamily</fullName>
    </submittedName>
</protein>
<dbReference type="AlphaFoldDB" id="A0A1G7C0I6"/>
<sequence length="182" mass="21049">MNIETSTLWNRFNTQVYFFILKKVKDKDAANEILQNSFLKIHLNIAQLKDVEKAKAWTFQIARNEIINYFKAESKTVHKSNLDAITTTENYEELCCFERFVTNLPKEYNEVIDLVYLKGKKQAEAAELLGISIANVKARIRRSKAILTKNFNECCKFDLNDEGKLVGESNCSYPHQETAIKN</sequence>
<dbReference type="Gene3D" id="1.10.10.10">
    <property type="entry name" value="Winged helix-like DNA-binding domain superfamily/Winged helix DNA-binding domain"/>
    <property type="match status" value="1"/>
</dbReference>
<evidence type="ECO:0000256" key="3">
    <source>
        <dbReference type="ARBA" id="ARBA00023082"/>
    </source>
</evidence>
<evidence type="ECO:0000256" key="2">
    <source>
        <dbReference type="ARBA" id="ARBA00023015"/>
    </source>
</evidence>
<dbReference type="InterPro" id="IPR036388">
    <property type="entry name" value="WH-like_DNA-bd_sf"/>
</dbReference>
<keyword evidence="3" id="KW-0731">Sigma factor</keyword>
<dbReference type="InterPro" id="IPR014284">
    <property type="entry name" value="RNA_pol_sigma-70_dom"/>
</dbReference>
<dbReference type="Pfam" id="PF08281">
    <property type="entry name" value="Sigma70_r4_2"/>
    <property type="match status" value="1"/>
</dbReference>
<dbReference type="InterPro" id="IPR013249">
    <property type="entry name" value="RNA_pol_sigma70_r4_t2"/>
</dbReference>
<dbReference type="GO" id="GO:0006352">
    <property type="term" value="P:DNA-templated transcription initiation"/>
    <property type="evidence" value="ECO:0007669"/>
    <property type="project" value="InterPro"/>
</dbReference>
<dbReference type="GO" id="GO:0003677">
    <property type="term" value="F:DNA binding"/>
    <property type="evidence" value="ECO:0007669"/>
    <property type="project" value="InterPro"/>
</dbReference>
<organism evidence="7 8">
    <name type="scientific">Ulvibacter litoralis</name>
    <dbReference type="NCBI Taxonomy" id="227084"/>
    <lineage>
        <taxon>Bacteria</taxon>
        <taxon>Pseudomonadati</taxon>
        <taxon>Bacteroidota</taxon>
        <taxon>Flavobacteriia</taxon>
        <taxon>Flavobacteriales</taxon>
        <taxon>Flavobacteriaceae</taxon>
        <taxon>Ulvibacter</taxon>
    </lineage>
</organism>
<dbReference type="InterPro" id="IPR013325">
    <property type="entry name" value="RNA_pol_sigma_r2"/>
</dbReference>
<evidence type="ECO:0000256" key="1">
    <source>
        <dbReference type="ARBA" id="ARBA00010641"/>
    </source>
</evidence>
<proteinExistence type="inferred from homology"/>
<dbReference type="PANTHER" id="PTHR43133:SF62">
    <property type="entry name" value="RNA POLYMERASE SIGMA FACTOR SIGZ"/>
    <property type="match status" value="1"/>
</dbReference>
<dbReference type="EMBL" id="FNBA01000001">
    <property type="protein sequence ID" value="SDE32789.1"/>
    <property type="molecule type" value="Genomic_DNA"/>
</dbReference>
<keyword evidence="4" id="KW-0804">Transcription</keyword>
<dbReference type="Gene3D" id="1.10.1740.10">
    <property type="match status" value="1"/>
</dbReference>
<evidence type="ECO:0000313" key="8">
    <source>
        <dbReference type="Proteomes" id="UP000199321"/>
    </source>
</evidence>
<dbReference type="PANTHER" id="PTHR43133">
    <property type="entry name" value="RNA POLYMERASE ECF-TYPE SIGMA FACTO"/>
    <property type="match status" value="1"/>
</dbReference>
<dbReference type="NCBIfam" id="TIGR02937">
    <property type="entry name" value="sigma70-ECF"/>
    <property type="match status" value="1"/>
</dbReference>
<evidence type="ECO:0000259" key="6">
    <source>
        <dbReference type="Pfam" id="PF08281"/>
    </source>
</evidence>
<gene>
    <name evidence="7" type="ORF">SAMN05421855_101114</name>
</gene>
<dbReference type="GO" id="GO:0016987">
    <property type="term" value="F:sigma factor activity"/>
    <property type="evidence" value="ECO:0007669"/>
    <property type="project" value="UniProtKB-KW"/>
</dbReference>
<dbReference type="SUPFAM" id="SSF88659">
    <property type="entry name" value="Sigma3 and sigma4 domains of RNA polymerase sigma factors"/>
    <property type="match status" value="1"/>
</dbReference>
<evidence type="ECO:0000313" key="7">
    <source>
        <dbReference type="EMBL" id="SDE32789.1"/>
    </source>
</evidence>